<dbReference type="EMBL" id="JAJAQI010000014">
    <property type="protein sequence ID" value="MCB4822340.1"/>
    <property type="molecule type" value="Genomic_DNA"/>
</dbReference>
<name>A0A9X1LAM4_9PROT</name>
<dbReference type="Proteomes" id="UP001139311">
    <property type="component" value="Unassembled WGS sequence"/>
</dbReference>
<evidence type="ECO:0000256" key="5">
    <source>
        <dbReference type="ARBA" id="ARBA00022525"/>
    </source>
</evidence>
<evidence type="ECO:0000259" key="7">
    <source>
        <dbReference type="Pfam" id="PF06429"/>
    </source>
</evidence>
<sequence>MSLDAALSIARSGLAAVQRGLAQSSQNVANAETPGYTRKAVPQQALVVGDRPAGLRGGEAARAVDAALLARLDGSRAAAAGAALRERLLSGIEAAHGAAGETLADGLAGLRNAFLALRAAPADAGRQQEAVHAAATIAERLNGVSAAIGAARQQAQDAVVTEVATANAALREIAELTLRLKTGAEGDAAALEDQRDAAIARLAEVMDVQAVRRQGGDLLLVARGGLVLPLDPKRDVLATSEALVAPDGFHGTGGSLPGVLLNGQDVTAQILGGRLGESLGLRDRTLPRYQAEADLLAANLAARLEAQGLRLFTDADGAGPPDPSLPYAGSSQAGFAGRIRVNPAVLANPALLRDGTHAVAGGPGGPSAFTPNGAGGPAGFTTLIDRILDFSLGAEAAPGQAWAPIAGSGLGPDGSLASPFAVPATLDAYAGRLTAAQLGDRAAATAAKDRAEALRGTLEARFGRESGVDVDAEMAGIVALQNAYAANARVLGTVQTLWETLLGAVR</sequence>
<organism evidence="9 10">
    <name type="scientific">Roseicella aerolata</name>
    <dbReference type="NCBI Taxonomy" id="2883479"/>
    <lineage>
        <taxon>Bacteria</taxon>
        <taxon>Pseudomonadati</taxon>
        <taxon>Pseudomonadota</taxon>
        <taxon>Alphaproteobacteria</taxon>
        <taxon>Acetobacterales</taxon>
        <taxon>Roseomonadaceae</taxon>
        <taxon>Roseicella</taxon>
    </lineage>
</organism>
<gene>
    <name evidence="9" type="ORF">LHA35_11405</name>
</gene>
<dbReference type="SUPFAM" id="SSF64518">
    <property type="entry name" value="Phase 1 flagellin"/>
    <property type="match status" value="1"/>
</dbReference>
<protein>
    <recommendedName>
        <fullName evidence="4">Flagellar hook-associated protein 1</fullName>
    </recommendedName>
</protein>
<reference evidence="9" key="1">
    <citation type="submission" date="2021-10" db="EMBL/GenBank/DDBJ databases">
        <title>Roseicella aerolatum sp. nov., isolated from aerosols of e-waste dismantling site.</title>
        <authorList>
            <person name="Qin T."/>
        </authorList>
    </citation>
    <scope>NUCLEOTIDE SEQUENCE</scope>
    <source>
        <strain evidence="9">GB24</strain>
    </source>
</reference>
<dbReference type="GO" id="GO:0005198">
    <property type="term" value="F:structural molecule activity"/>
    <property type="evidence" value="ECO:0007669"/>
    <property type="project" value="InterPro"/>
</dbReference>
<evidence type="ECO:0000256" key="2">
    <source>
        <dbReference type="ARBA" id="ARBA00004613"/>
    </source>
</evidence>
<feature type="domain" description="Flagellar hook-associated protein FlgK helical" evidence="8">
    <location>
        <begin position="91"/>
        <end position="307"/>
    </location>
</feature>
<accession>A0A9X1LAM4</accession>
<evidence type="ECO:0000256" key="3">
    <source>
        <dbReference type="ARBA" id="ARBA00009677"/>
    </source>
</evidence>
<dbReference type="Pfam" id="PF22638">
    <property type="entry name" value="FlgK_D1"/>
    <property type="match status" value="1"/>
</dbReference>
<evidence type="ECO:0000256" key="1">
    <source>
        <dbReference type="ARBA" id="ARBA00004365"/>
    </source>
</evidence>
<dbReference type="Pfam" id="PF06429">
    <property type="entry name" value="Flg_bbr_C"/>
    <property type="match status" value="1"/>
</dbReference>
<evidence type="ECO:0000256" key="4">
    <source>
        <dbReference type="ARBA" id="ARBA00016244"/>
    </source>
</evidence>
<keyword evidence="6" id="KW-0975">Bacterial flagellum</keyword>
<dbReference type="InterPro" id="IPR002371">
    <property type="entry name" value="FlgK"/>
</dbReference>
<evidence type="ECO:0000313" key="10">
    <source>
        <dbReference type="Proteomes" id="UP001139311"/>
    </source>
</evidence>
<evidence type="ECO:0000259" key="8">
    <source>
        <dbReference type="Pfam" id="PF22638"/>
    </source>
</evidence>
<proteinExistence type="inferred from homology"/>
<dbReference type="AlphaFoldDB" id="A0A9X1LAM4"/>
<keyword evidence="10" id="KW-1185">Reference proteome</keyword>
<dbReference type="GO" id="GO:0009424">
    <property type="term" value="C:bacterial-type flagellum hook"/>
    <property type="evidence" value="ECO:0007669"/>
    <property type="project" value="InterPro"/>
</dbReference>
<dbReference type="InterPro" id="IPR053927">
    <property type="entry name" value="FlgK_helical"/>
</dbReference>
<comment type="caution">
    <text evidence="9">The sequence shown here is derived from an EMBL/GenBank/DDBJ whole genome shotgun (WGS) entry which is preliminary data.</text>
</comment>
<dbReference type="PANTHER" id="PTHR30033">
    <property type="entry name" value="FLAGELLAR HOOK-ASSOCIATED PROTEIN 1"/>
    <property type="match status" value="1"/>
</dbReference>
<dbReference type="PANTHER" id="PTHR30033:SF1">
    <property type="entry name" value="FLAGELLAR HOOK-ASSOCIATED PROTEIN 1"/>
    <property type="match status" value="1"/>
</dbReference>
<dbReference type="GO" id="GO:0005576">
    <property type="term" value="C:extracellular region"/>
    <property type="evidence" value="ECO:0007669"/>
    <property type="project" value="UniProtKB-SubCell"/>
</dbReference>
<dbReference type="InterPro" id="IPR010930">
    <property type="entry name" value="Flg_bb/hook_C_dom"/>
</dbReference>
<keyword evidence="5" id="KW-0964">Secreted</keyword>
<dbReference type="GO" id="GO:0044780">
    <property type="term" value="P:bacterial-type flagellum assembly"/>
    <property type="evidence" value="ECO:0007669"/>
    <property type="project" value="InterPro"/>
</dbReference>
<dbReference type="RefSeq" id="WP_226608344.1">
    <property type="nucleotide sequence ID" value="NZ_JAJAQI010000014.1"/>
</dbReference>
<comment type="similarity">
    <text evidence="3">Belongs to the flagella basal body rod proteins family.</text>
</comment>
<evidence type="ECO:0000256" key="6">
    <source>
        <dbReference type="ARBA" id="ARBA00023143"/>
    </source>
</evidence>
<comment type="subcellular location">
    <subcellularLocation>
        <location evidence="1">Bacterial flagellum</location>
    </subcellularLocation>
    <subcellularLocation>
        <location evidence="2">Secreted</location>
    </subcellularLocation>
</comment>
<feature type="domain" description="Flagellar basal-body/hook protein C-terminal" evidence="7">
    <location>
        <begin position="465"/>
        <end position="502"/>
    </location>
</feature>
<evidence type="ECO:0000313" key="9">
    <source>
        <dbReference type="EMBL" id="MCB4822340.1"/>
    </source>
</evidence>